<dbReference type="SMART" id="SM00421">
    <property type="entry name" value="HTH_LUXR"/>
    <property type="match status" value="1"/>
</dbReference>
<dbReference type="Pfam" id="PF00196">
    <property type="entry name" value="GerE"/>
    <property type="match status" value="1"/>
</dbReference>
<dbReference type="GO" id="GO:0000160">
    <property type="term" value="P:phosphorelay signal transduction system"/>
    <property type="evidence" value="ECO:0007669"/>
    <property type="project" value="UniProtKB-KW"/>
</dbReference>
<keyword evidence="10" id="KW-1185">Reference proteome</keyword>
<keyword evidence="1 6" id="KW-0597">Phosphoprotein</keyword>
<proteinExistence type="predicted"/>
<dbReference type="PROSITE" id="PS00622">
    <property type="entry name" value="HTH_LUXR_1"/>
    <property type="match status" value="1"/>
</dbReference>
<dbReference type="CDD" id="cd17535">
    <property type="entry name" value="REC_NarL-like"/>
    <property type="match status" value="1"/>
</dbReference>
<sequence length="227" mass="25166">MNSNHAEARTVTQRTCTVLIVDDHHLMREGLRTLLDDVPNLKIIAEAENGQDAVALCHTHHPSIVLMDLSLPELDGIEAILQIHKGVPNTKILALTASATEVRAADALNAGALGYVLKRSSKKELLQAMDIVFHGNLYLDPALNERQVIALMAGTEESRRFALTRREKQVLKLIAQGDRNREIANKLTISLKTVETHRLNLMHKLDAHNAAKLTCRAYRLGVLDNDV</sequence>
<organism evidence="9 10">
    <name type="scientific">Candidatus Glomeribacter gigasporarum BEG34</name>
    <dbReference type="NCBI Taxonomy" id="1070319"/>
    <lineage>
        <taxon>Bacteria</taxon>
        <taxon>Pseudomonadati</taxon>
        <taxon>Pseudomonadota</taxon>
        <taxon>Betaproteobacteria</taxon>
        <taxon>Burkholderiales</taxon>
        <taxon>Burkholderiaceae</taxon>
        <taxon>Candidatus Glomeribacter</taxon>
    </lineage>
</organism>
<dbReference type="SUPFAM" id="SSF52172">
    <property type="entry name" value="CheY-like"/>
    <property type="match status" value="1"/>
</dbReference>
<dbReference type="Gene3D" id="3.40.50.2300">
    <property type="match status" value="1"/>
</dbReference>
<accession>G2J8Z3</accession>
<dbReference type="GO" id="GO:0003677">
    <property type="term" value="F:DNA binding"/>
    <property type="evidence" value="ECO:0007669"/>
    <property type="project" value="UniProtKB-KW"/>
</dbReference>
<name>G2J8Z3_9BURK</name>
<evidence type="ECO:0000256" key="4">
    <source>
        <dbReference type="ARBA" id="ARBA00023125"/>
    </source>
</evidence>
<dbReference type="InterPro" id="IPR000792">
    <property type="entry name" value="Tscrpt_reg_LuxR_C"/>
</dbReference>
<feature type="modified residue" description="4-aspartylphosphate" evidence="6">
    <location>
        <position position="68"/>
    </location>
</feature>
<evidence type="ECO:0000256" key="1">
    <source>
        <dbReference type="ARBA" id="ARBA00022553"/>
    </source>
</evidence>
<dbReference type="InterPro" id="IPR016032">
    <property type="entry name" value="Sig_transdc_resp-reg_C-effctor"/>
</dbReference>
<evidence type="ECO:0000313" key="10">
    <source>
        <dbReference type="Proteomes" id="UP000054051"/>
    </source>
</evidence>
<reference evidence="9 10" key="1">
    <citation type="submission" date="2011-08" db="EMBL/GenBank/DDBJ databases">
        <title>The genome of the obligate endobacterium of an arbuscular mycorrhizal fungus reveals an interphylum network of nutritional interactions.</title>
        <authorList>
            <person name="Ghignone S."/>
            <person name="Salvioli A."/>
            <person name="Anca I."/>
            <person name="Lumini E."/>
            <person name="Ortu G."/>
            <person name="Petiti L."/>
            <person name="Cruveiller S."/>
            <person name="Bianciotto V."/>
            <person name="Piffanelli P."/>
            <person name="Lanfranco L."/>
            <person name="Bonfante P."/>
        </authorList>
    </citation>
    <scope>NUCLEOTIDE SEQUENCE [LARGE SCALE GENOMIC DNA]</scope>
    <source>
        <strain evidence="9 10">BEG34</strain>
    </source>
</reference>
<keyword evidence="2" id="KW-0902">Two-component regulatory system</keyword>
<gene>
    <name evidence="9" type="primary">esrB</name>
    <name evidence="9" type="ORF">CAGGBEG34_210109</name>
</gene>
<evidence type="ECO:0000259" key="7">
    <source>
        <dbReference type="PROSITE" id="PS50043"/>
    </source>
</evidence>
<keyword evidence="4" id="KW-0238">DNA-binding</keyword>
<protein>
    <submittedName>
        <fullName evidence="9">Two-component response regulator EsrB, LuxR family</fullName>
    </submittedName>
</protein>
<dbReference type="STRING" id="1070319.CAGGBEG34_210109"/>
<dbReference type="PRINTS" id="PR00038">
    <property type="entry name" value="HTHLUXR"/>
</dbReference>
<dbReference type="InterPro" id="IPR058245">
    <property type="entry name" value="NreC/VraR/RcsB-like_REC"/>
</dbReference>
<keyword evidence="3" id="KW-0805">Transcription regulation</keyword>
<dbReference type="PANTHER" id="PTHR43214:SF3">
    <property type="entry name" value="RESPONSE REGULATOR UVRY"/>
    <property type="match status" value="1"/>
</dbReference>
<evidence type="ECO:0000256" key="3">
    <source>
        <dbReference type="ARBA" id="ARBA00023015"/>
    </source>
</evidence>
<dbReference type="InterPro" id="IPR001789">
    <property type="entry name" value="Sig_transdc_resp-reg_receiver"/>
</dbReference>
<dbReference type="SUPFAM" id="SSF46894">
    <property type="entry name" value="C-terminal effector domain of the bipartite response regulators"/>
    <property type="match status" value="1"/>
</dbReference>
<dbReference type="CDD" id="cd06170">
    <property type="entry name" value="LuxR_C_like"/>
    <property type="match status" value="1"/>
</dbReference>
<feature type="domain" description="Response regulatory" evidence="8">
    <location>
        <begin position="17"/>
        <end position="133"/>
    </location>
</feature>
<dbReference type="SMART" id="SM00448">
    <property type="entry name" value="REC"/>
    <property type="match status" value="1"/>
</dbReference>
<dbReference type="PROSITE" id="PS50043">
    <property type="entry name" value="HTH_LUXR_2"/>
    <property type="match status" value="1"/>
</dbReference>
<evidence type="ECO:0000256" key="2">
    <source>
        <dbReference type="ARBA" id="ARBA00023012"/>
    </source>
</evidence>
<evidence type="ECO:0000256" key="5">
    <source>
        <dbReference type="ARBA" id="ARBA00023163"/>
    </source>
</evidence>
<evidence type="ECO:0000256" key="6">
    <source>
        <dbReference type="PROSITE-ProRule" id="PRU00169"/>
    </source>
</evidence>
<dbReference type="RefSeq" id="WP_006682470.1">
    <property type="nucleotide sequence ID" value="NZ_CAFB01000038.1"/>
</dbReference>
<dbReference type="Proteomes" id="UP000054051">
    <property type="component" value="Unassembled WGS sequence"/>
</dbReference>
<evidence type="ECO:0000259" key="8">
    <source>
        <dbReference type="PROSITE" id="PS50110"/>
    </source>
</evidence>
<dbReference type="AlphaFoldDB" id="G2J8Z3"/>
<dbReference type="PROSITE" id="PS50110">
    <property type="entry name" value="RESPONSE_REGULATORY"/>
    <property type="match status" value="1"/>
</dbReference>
<dbReference type="InterPro" id="IPR039420">
    <property type="entry name" value="WalR-like"/>
</dbReference>
<keyword evidence="5" id="KW-0804">Transcription</keyword>
<dbReference type="EMBL" id="CAFB01000038">
    <property type="protein sequence ID" value="CCD29240.1"/>
    <property type="molecule type" value="Genomic_DNA"/>
</dbReference>
<dbReference type="PANTHER" id="PTHR43214">
    <property type="entry name" value="TWO-COMPONENT RESPONSE REGULATOR"/>
    <property type="match status" value="1"/>
</dbReference>
<dbReference type="InterPro" id="IPR011006">
    <property type="entry name" value="CheY-like_superfamily"/>
</dbReference>
<feature type="domain" description="HTH luxR-type" evidence="7">
    <location>
        <begin position="156"/>
        <end position="221"/>
    </location>
</feature>
<dbReference type="Pfam" id="PF00072">
    <property type="entry name" value="Response_reg"/>
    <property type="match status" value="1"/>
</dbReference>
<dbReference type="eggNOG" id="COG2197">
    <property type="taxonomic scope" value="Bacteria"/>
</dbReference>
<evidence type="ECO:0000313" key="9">
    <source>
        <dbReference type="EMBL" id="CCD29240.1"/>
    </source>
</evidence>
<comment type="caution">
    <text evidence="9">The sequence shown here is derived from an EMBL/GenBank/DDBJ whole genome shotgun (WGS) entry which is preliminary data.</text>
</comment>
<dbReference type="GO" id="GO:0006355">
    <property type="term" value="P:regulation of DNA-templated transcription"/>
    <property type="evidence" value="ECO:0007669"/>
    <property type="project" value="InterPro"/>
</dbReference>